<keyword evidence="2" id="KW-0604">Photosystem II</keyword>
<dbReference type="InterPro" id="IPR015943">
    <property type="entry name" value="WD40/YVTN_repeat-like_dom_sf"/>
</dbReference>
<dbReference type="AlphaFoldDB" id="A0A1M3KW63"/>
<dbReference type="Gene3D" id="2.130.10.10">
    <property type="entry name" value="YVTN repeat-like/Quinoprotein amine dehydrogenase"/>
    <property type="match status" value="1"/>
</dbReference>
<accession>A0A1M3KW63</accession>
<sequence length="862" mass="92358">MNTKQELLSQLVGAGLGQYRTALWSATLALALLLVGTSARAQGGWQPVDMHTTQTLRDAAFADSLHGWAVGEHGTLTSTTDGGAVWSPLVSNAREHLRGVAVSPSGTVVVVGEGGRLLRSEDGIQFTSAVLDSEWNLVSVVFSSDTEATIVGTMSESMRGLILHSVDAGRTWATVGNPVEGVPHNYAAIHFHDPLRGAIAGTTWQSVSEHHALVLTTTDGGRTWQHRYTSAERFEANAIARTTSDAILVLGTVDPDDAAGFFASDDGGEQWRFEANEHLRDVRDLVFLGTTNGVAVGVVTDVIGQEVRKMPSAIYTWNGGMAWGRETISPMKFAPSTVAVAGTTRVLAAGVEGEGAHVAYQCPATSIVRDLPDSATMPYGATMALSVESERESDRFLWYHNDVAIPGAVHRIYPIIGAEIKDSGMYRVDVISDCNTVRSNVCTLAVTLPSRLVAMAKHLECGATQRGETRDTVFTGAFLNGGQTSVRIVDVRIAGESSFFSIVGNHANTLVAPGASVDVHVRYRPEEVGTHWAALQLLTEGADNPVVHVSGSAGAERQGLPVLYSRRMVDFGVVDMGQTKDTVLPDLIVNDFAEPMTIDTMYLSGDDIFSFSLEGYDGLPIPLESGAGRGVGLSFSPSIPRTYHAVLVIGQGGVERRLPIVGVSRPTWYTDVVDYGRVGVGISRDTTLYFEHVLDDELICRAIDLQDGDFSLQEVNPRLPATVGADGLLEVVVRYRPTKPGAGLTGLRLSWESPEGVVVQTERRLLTGRTPIVATVEEAPAGRLQLRPIPADDRLWIDAPGPGGRVRISITDMFGRTVRTLDVDAGMDGIHAAIDIEDVPSGAYTVSLVSDGKRSTSRMVKR</sequence>
<dbReference type="GO" id="GO:0015979">
    <property type="term" value="P:photosynthesis"/>
    <property type="evidence" value="ECO:0007669"/>
    <property type="project" value="UniProtKB-KW"/>
</dbReference>
<keyword evidence="1" id="KW-0602">Photosynthesis</keyword>
<dbReference type="InterPro" id="IPR028203">
    <property type="entry name" value="PSII_CF48-like_dom"/>
</dbReference>
<dbReference type="Proteomes" id="UP000184233">
    <property type="component" value="Unassembled WGS sequence"/>
</dbReference>
<dbReference type="EMBL" id="MKVH01000024">
    <property type="protein sequence ID" value="OJX56676.1"/>
    <property type="molecule type" value="Genomic_DNA"/>
</dbReference>
<name>A0A1M3KW63_9BACT</name>
<evidence type="ECO:0000256" key="1">
    <source>
        <dbReference type="ARBA" id="ARBA00022531"/>
    </source>
</evidence>
<dbReference type="STRING" id="1895771.BGO89_09035"/>
<dbReference type="GO" id="GO:0009523">
    <property type="term" value="C:photosystem II"/>
    <property type="evidence" value="ECO:0007669"/>
    <property type="project" value="UniProtKB-KW"/>
</dbReference>
<feature type="domain" description="Photosynthesis system II assembly factor Ycf48/Hcf136-like" evidence="3">
    <location>
        <begin position="42"/>
        <end position="124"/>
    </location>
</feature>
<protein>
    <recommendedName>
        <fullName evidence="3">Photosynthesis system II assembly factor Ycf48/Hcf136-like domain-containing protein</fullName>
    </recommendedName>
</protein>
<organism evidence="4 5">
    <name type="scientific">Candidatus Kapaibacterium thiocyanatum</name>
    <dbReference type="NCBI Taxonomy" id="1895771"/>
    <lineage>
        <taxon>Bacteria</taxon>
        <taxon>Pseudomonadati</taxon>
        <taxon>Candidatus Kapaibacteriota</taxon>
        <taxon>Candidatus Kapaibacteriia</taxon>
        <taxon>Candidatus Kapaibacteriales</taxon>
        <taxon>Candidatus Kapaibacteriaceae</taxon>
        <taxon>Candidatus Kapaibacterium</taxon>
    </lineage>
</organism>
<gene>
    <name evidence="4" type="ORF">BGO89_09035</name>
</gene>
<evidence type="ECO:0000313" key="4">
    <source>
        <dbReference type="EMBL" id="OJX56676.1"/>
    </source>
</evidence>
<evidence type="ECO:0000259" key="3">
    <source>
        <dbReference type="Pfam" id="PF14870"/>
    </source>
</evidence>
<evidence type="ECO:0000256" key="2">
    <source>
        <dbReference type="ARBA" id="ARBA00023276"/>
    </source>
</evidence>
<dbReference type="SUPFAM" id="SSF110296">
    <property type="entry name" value="Oligoxyloglucan reducing end-specific cellobiohydrolase"/>
    <property type="match status" value="1"/>
</dbReference>
<evidence type="ECO:0000313" key="5">
    <source>
        <dbReference type="Proteomes" id="UP000184233"/>
    </source>
</evidence>
<dbReference type="PANTHER" id="PTHR47199">
    <property type="entry name" value="PHOTOSYSTEM II STABILITY/ASSEMBLY FACTOR HCF136, CHLOROPLASTIC"/>
    <property type="match status" value="1"/>
</dbReference>
<reference evidence="4 5" key="1">
    <citation type="submission" date="2016-09" db="EMBL/GenBank/DDBJ databases">
        <title>Genome-resolved meta-omics ties microbial dynamics to process performance in biotechnology for thiocyanate degradation.</title>
        <authorList>
            <person name="Kantor R.S."/>
            <person name="Huddy R.J."/>
            <person name="Iyer R."/>
            <person name="Thomas B.C."/>
            <person name="Brown C.T."/>
            <person name="Anantharaman K."/>
            <person name="Tringe S."/>
            <person name="Hettich R.L."/>
            <person name="Harrison S.T."/>
            <person name="Banfield J.F."/>
        </authorList>
    </citation>
    <scope>NUCLEOTIDE SEQUENCE [LARGE SCALE GENOMIC DNA]</scope>
    <source>
        <strain evidence="4">59-99</strain>
    </source>
</reference>
<dbReference type="Pfam" id="PF14870">
    <property type="entry name" value="PSII_BNR"/>
    <property type="match status" value="1"/>
</dbReference>
<comment type="caution">
    <text evidence="4">The sequence shown here is derived from an EMBL/GenBank/DDBJ whole genome shotgun (WGS) entry which is preliminary data.</text>
</comment>
<dbReference type="Gene3D" id="2.60.40.10">
    <property type="entry name" value="Immunoglobulins"/>
    <property type="match status" value="1"/>
</dbReference>
<dbReference type="InterPro" id="IPR013783">
    <property type="entry name" value="Ig-like_fold"/>
</dbReference>
<dbReference type="PANTHER" id="PTHR47199:SF2">
    <property type="entry name" value="PHOTOSYSTEM II STABILITY_ASSEMBLY FACTOR HCF136, CHLOROPLASTIC"/>
    <property type="match status" value="1"/>
</dbReference>
<proteinExistence type="predicted"/>